<accession>A0A699XSX0</accession>
<proteinExistence type="predicted"/>
<dbReference type="AlphaFoldDB" id="A0A699XSX0"/>
<protein>
    <submittedName>
        <fullName evidence="2">Uncharacterized protein</fullName>
    </submittedName>
</protein>
<sequence length="62" mass="6694">ALPGCGAADRRQRRDRHRKLHAAFGTDGHQAVAGGRRWRCARPAAAEAAAQQRDRGPGRTGH</sequence>
<comment type="caution">
    <text evidence="2">The sequence shown here is derived from an EMBL/GenBank/DDBJ whole genome shotgun (WGS) entry which is preliminary data.</text>
</comment>
<name>A0A699XSX0_TANCI</name>
<feature type="compositionally biased region" description="Basic and acidic residues" evidence="1">
    <location>
        <begin position="52"/>
        <end position="62"/>
    </location>
</feature>
<feature type="non-terminal residue" evidence="2">
    <location>
        <position position="1"/>
    </location>
</feature>
<feature type="region of interest" description="Disordered" evidence="1">
    <location>
        <begin position="43"/>
        <end position="62"/>
    </location>
</feature>
<reference evidence="2" key="1">
    <citation type="journal article" date="2019" name="Sci. Rep.">
        <title>Draft genome of Tanacetum cinerariifolium, the natural source of mosquito coil.</title>
        <authorList>
            <person name="Yamashiro T."/>
            <person name="Shiraishi A."/>
            <person name="Satake H."/>
            <person name="Nakayama K."/>
        </authorList>
    </citation>
    <scope>NUCLEOTIDE SEQUENCE</scope>
</reference>
<evidence type="ECO:0000256" key="1">
    <source>
        <dbReference type="SAM" id="MobiDB-lite"/>
    </source>
</evidence>
<evidence type="ECO:0000313" key="2">
    <source>
        <dbReference type="EMBL" id="GFD61088.1"/>
    </source>
</evidence>
<gene>
    <name evidence="2" type="ORF">Tci_933057</name>
</gene>
<organism evidence="2">
    <name type="scientific">Tanacetum cinerariifolium</name>
    <name type="common">Dalmatian daisy</name>
    <name type="synonym">Chrysanthemum cinerariifolium</name>
    <dbReference type="NCBI Taxonomy" id="118510"/>
    <lineage>
        <taxon>Eukaryota</taxon>
        <taxon>Viridiplantae</taxon>
        <taxon>Streptophyta</taxon>
        <taxon>Embryophyta</taxon>
        <taxon>Tracheophyta</taxon>
        <taxon>Spermatophyta</taxon>
        <taxon>Magnoliopsida</taxon>
        <taxon>eudicotyledons</taxon>
        <taxon>Gunneridae</taxon>
        <taxon>Pentapetalae</taxon>
        <taxon>asterids</taxon>
        <taxon>campanulids</taxon>
        <taxon>Asterales</taxon>
        <taxon>Asteraceae</taxon>
        <taxon>Asteroideae</taxon>
        <taxon>Anthemideae</taxon>
        <taxon>Anthemidinae</taxon>
        <taxon>Tanacetum</taxon>
    </lineage>
</organism>
<dbReference type="EMBL" id="BKCJ011886553">
    <property type="protein sequence ID" value="GFD61088.1"/>
    <property type="molecule type" value="Genomic_DNA"/>
</dbReference>